<dbReference type="EMBL" id="LLZH01000098">
    <property type="protein sequence ID" value="KUL35698.1"/>
    <property type="molecule type" value="Genomic_DNA"/>
</dbReference>
<organism evidence="1 2">
    <name type="scientific">Actinoplanes awajinensis subsp. mycoplanecinus</name>
    <dbReference type="NCBI Taxonomy" id="135947"/>
    <lineage>
        <taxon>Bacteria</taxon>
        <taxon>Bacillati</taxon>
        <taxon>Actinomycetota</taxon>
        <taxon>Actinomycetes</taxon>
        <taxon>Micromonosporales</taxon>
        <taxon>Micromonosporaceae</taxon>
        <taxon>Actinoplanes</taxon>
    </lineage>
</organism>
<dbReference type="AlphaFoldDB" id="A0A0X3UT19"/>
<evidence type="ECO:0000313" key="2">
    <source>
        <dbReference type="Proteomes" id="UP000053244"/>
    </source>
</evidence>
<protein>
    <submittedName>
        <fullName evidence="1">Uncharacterized protein</fullName>
    </submittedName>
</protein>
<sequence length="60" mass="6873">MDFAIVLRRLKYTELVAVRIGEDMPAPAVFLDRVFCNTPGTERHHSGRFYGQIGYAQVQM</sequence>
<dbReference type="Proteomes" id="UP000053244">
    <property type="component" value="Unassembled WGS sequence"/>
</dbReference>
<proteinExistence type="predicted"/>
<reference evidence="1 2" key="1">
    <citation type="submission" date="2015-10" db="EMBL/GenBank/DDBJ databases">
        <authorList>
            <person name="Gilbert D.G."/>
        </authorList>
    </citation>
    <scope>NUCLEOTIDE SEQUENCE [LARGE SCALE GENOMIC DNA]</scope>
    <source>
        <strain evidence="1 2">NRRL B-16712</strain>
    </source>
</reference>
<name>A0A0X3UT19_9ACTN</name>
<accession>A0A0X3UT19</accession>
<gene>
    <name evidence="1" type="ORF">ADL15_14390</name>
</gene>
<comment type="caution">
    <text evidence="1">The sequence shown here is derived from an EMBL/GenBank/DDBJ whole genome shotgun (WGS) entry which is preliminary data.</text>
</comment>
<evidence type="ECO:0000313" key="1">
    <source>
        <dbReference type="EMBL" id="KUL35698.1"/>
    </source>
</evidence>
<keyword evidence="2" id="KW-1185">Reference proteome</keyword>